<dbReference type="PROSITE" id="PS50928">
    <property type="entry name" value="ABC_TM1"/>
    <property type="match status" value="1"/>
</dbReference>
<keyword evidence="7 8" id="KW-0472">Membrane</keyword>
<dbReference type="EMBL" id="JAENJH010000004">
    <property type="protein sequence ID" value="MBK1786627.1"/>
    <property type="molecule type" value="Genomic_DNA"/>
</dbReference>
<evidence type="ECO:0000256" key="4">
    <source>
        <dbReference type="ARBA" id="ARBA00022692"/>
    </source>
</evidence>
<evidence type="ECO:0000256" key="8">
    <source>
        <dbReference type="RuleBase" id="RU363032"/>
    </source>
</evidence>
<dbReference type="InterPro" id="IPR035906">
    <property type="entry name" value="MetI-like_sf"/>
</dbReference>
<dbReference type="Gene3D" id="1.10.3720.10">
    <property type="entry name" value="MetI-like"/>
    <property type="match status" value="1"/>
</dbReference>
<dbReference type="Proteomes" id="UP000635245">
    <property type="component" value="Unassembled WGS sequence"/>
</dbReference>
<comment type="caution">
    <text evidence="10">The sequence shown here is derived from an EMBL/GenBank/DDBJ whole genome shotgun (WGS) entry which is preliminary data.</text>
</comment>
<dbReference type="AlphaFoldDB" id="A0A934V5L3"/>
<feature type="transmembrane region" description="Helical" evidence="8">
    <location>
        <begin position="203"/>
        <end position="229"/>
    </location>
</feature>
<proteinExistence type="inferred from homology"/>
<dbReference type="GO" id="GO:0022857">
    <property type="term" value="F:transmembrane transporter activity"/>
    <property type="evidence" value="ECO:0007669"/>
    <property type="project" value="InterPro"/>
</dbReference>
<evidence type="ECO:0000256" key="6">
    <source>
        <dbReference type="ARBA" id="ARBA00022989"/>
    </source>
</evidence>
<keyword evidence="2 8" id="KW-0813">Transport</keyword>
<dbReference type="Pfam" id="PF00528">
    <property type="entry name" value="BPD_transp_1"/>
    <property type="match status" value="1"/>
</dbReference>
<evidence type="ECO:0000256" key="2">
    <source>
        <dbReference type="ARBA" id="ARBA00022448"/>
    </source>
</evidence>
<keyword evidence="5" id="KW-0029">Amino-acid transport</keyword>
<keyword evidence="3" id="KW-1003">Cell membrane</keyword>
<name>A0A934V5L3_9PSEU</name>
<evidence type="ECO:0000256" key="3">
    <source>
        <dbReference type="ARBA" id="ARBA00022475"/>
    </source>
</evidence>
<feature type="transmembrane region" description="Helical" evidence="8">
    <location>
        <begin position="29"/>
        <end position="51"/>
    </location>
</feature>
<gene>
    <name evidence="10" type="ORF">JHE00_20045</name>
</gene>
<comment type="subcellular location">
    <subcellularLocation>
        <location evidence="1 8">Cell membrane</location>
        <topology evidence="1 8">Multi-pass membrane protein</topology>
    </subcellularLocation>
</comment>
<evidence type="ECO:0000256" key="5">
    <source>
        <dbReference type="ARBA" id="ARBA00022970"/>
    </source>
</evidence>
<evidence type="ECO:0000259" key="9">
    <source>
        <dbReference type="PROSITE" id="PS50928"/>
    </source>
</evidence>
<dbReference type="InterPro" id="IPR010065">
    <property type="entry name" value="AA_ABC_transptr_permease_3TM"/>
</dbReference>
<dbReference type="PANTHER" id="PTHR30614:SF0">
    <property type="entry name" value="L-CYSTINE TRANSPORT SYSTEM PERMEASE PROTEIN TCYL"/>
    <property type="match status" value="1"/>
</dbReference>
<dbReference type="InterPro" id="IPR000515">
    <property type="entry name" value="MetI-like"/>
</dbReference>
<keyword evidence="6 8" id="KW-1133">Transmembrane helix</keyword>
<keyword evidence="11" id="KW-1185">Reference proteome</keyword>
<accession>A0A934V5L3</accession>
<dbReference type="InterPro" id="IPR043429">
    <property type="entry name" value="ArtM/GltK/GlnP/TcyL/YhdX-like"/>
</dbReference>
<evidence type="ECO:0000313" key="10">
    <source>
        <dbReference type="EMBL" id="MBK1786627.1"/>
    </source>
</evidence>
<organism evidence="10 11">
    <name type="scientific">Prauserella cavernicola</name>
    <dbReference type="NCBI Taxonomy" id="2800127"/>
    <lineage>
        <taxon>Bacteria</taxon>
        <taxon>Bacillati</taxon>
        <taxon>Actinomycetota</taxon>
        <taxon>Actinomycetes</taxon>
        <taxon>Pseudonocardiales</taxon>
        <taxon>Pseudonocardiaceae</taxon>
        <taxon>Prauserella</taxon>
    </lineage>
</organism>
<evidence type="ECO:0000256" key="7">
    <source>
        <dbReference type="ARBA" id="ARBA00023136"/>
    </source>
</evidence>
<comment type="similarity">
    <text evidence="8">Belongs to the binding-protein-dependent transport system permease family.</text>
</comment>
<keyword evidence="4 8" id="KW-0812">Transmembrane</keyword>
<dbReference type="CDD" id="cd06261">
    <property type="entry name" value="TM_PBP2"/>
    <property type="match status" value="1"/>
</dbReference>
<dbReference type="GO" id="GO:0006865">
    <property type="term" value="P:amino acid transport"/>
    <property type="evidence" value="ECO:0007669"/>
    <property type="project" value="UniProtKB-KW"/>
</dbReference>
<reference evidence="10" key="1">
    <citation type="submission" date="2020-12" db="EMBL/GenBank/DDBJ databases">
        <title>Prauserella sp. ASG 168, a novel actinomycete isolated from cave rock.</title>
        <authorList>
            <person name="Suriyachadkun C."/>
        </authorList>
    </citation>
    <scope>NUCLEOTIDE SEQUENCE</scope>
    <source>
        <strain evidence="10">ASG 168</strain>
    </source>
</reference>
<evidence type="ECO:0000256" key="1">
    <source>
        <dbReference type="ARBA" id="ARBA00004651"/>
    </source>
</evidence>
<protein>
    <submittedName>
        <fullName evidence="10">Amino acid ABC transporter permease</fullName>
    </submittedName>
</protein>
<dbReference type="SUPFAM" id="SSF161098">
    <property type="entry name" value="MetI-like"/>
    <property type="match status" value="1"/>
</dbReference>
<sequence length="255" mass="27636">MGGDIDWSVVLGPEGRALLLSGLSVTLQLTVLGIVLSSLVGTAIALARVTTSPRLAPLRWLAIAVTEACRNVPFLIHISLWNFGVFGLPWVLTITEPLRDLMGTQFLAGLCALVSYRSAYMAEIVRSGWQSVSRGQLEAARSSGLSYRTATRYVILPQVVRIILPPLGNQYVTVTKNTALVLVIGVPDLVYQAYQIQSATFQFFAVFGVTMAIFSAVCLAEGALLNYLARRLDRRWGGQPARARRKPLATTSAGV</sequence>
<dbReference type="NCBIfam" id="TIGR01726">
    <property type="entry name" value="HEQRo_perm_3TM"/>
    <property type="match status" value="1"/>
</dbReference>
<evidence type="ECO:0000313" key="11">
    <source>
        <dbReference type="Proteomes" id="UP000635245"/>
    </source>
</evidence>
<dbReference type="GO" id="GO:0043190">
    <property type="term" value="C:ATP-binding cassette (ABC) transporter complex"/>
    <property type="evidence" value="ECO:0007669"/>
    <property type="project" value="InterPro"/>
</dbReference>
<feature type="domain" description="ABC transmembrane type-1" evidence="9">
    <location>
        <begin position="23"/>
        <end position="225"/>
    </location>
</feature>
<dbReference type="PANTHER" id="PTHR30614">
    <property type="entry name" value="MEMBRANE COMPONENT OF AMINO ACID ABC TRANSPORTER"/>
    <property type="match status" value="1"/>
</dbReference>
<dbReference type="RefSeq" id="WP_200320238.1">
    <property type="nucleotide sequence ID" value="NZ_JAENJH010000004.1"/>
</dbReference>
<feature type="transmembrane region" description="Helical" evidence="8">
    <location>
        <begin position="72"/>
        <end position="92"/>
    </location>
</feature>